<dbReference type="InterPro" id="IPR048433">
    <property type="entry name" value="YNCE-like_beta-prop"/>
</dbReference>
<reference evidence="4 5" key="1">
    <citation type="journal article" date="2016" name="Genome Announc.">
        <title>Draft Genome Sequence of the Anaerobic Ammonium-Oxidizing Bacterium 'Candidatus Brocadia sp. 40'.</title>
        <authorList>
            <person name="Ali M."/>
            <person name="Haroon M.F."/>
            <person name="Narita Y."/>
            <person name="Zhang L."/>
            <person name="Rangel Shaw D."/>
            <person name="Okabe S."/>
            <person name="Saikaly P.E."/>
        </authorList>
    </citation>
    <scope>NUCLEOTIDE SEQUENCE [LARGE SCALE GENOMIC DNA]</scope>
    <source>
        <strain evidence="4 5">40</strain>
    </source>
</reference>
<dbReference type="EMBL" id="MJUW02000123">
    <property type="protein sequence ID" value="OQD44554.1"/>
    <property type="molecule type" value="Genomic_DNA"/>
</dbReference>
<proteinExistence type="predicted"/>
<evidence type="ECO:0000256" key="2">
    <source>
        <dbReference type="SAM" id="Phobius"/>
    </source>
</evidence>
<dbReference type="SUPFAM" id="SSF50974">
    <property type="entry name" value="Nitrous oxide reductase, N-terminal domain"/>
    <property type="match status" value="1"/>
</dbReference>
<dbReference type="InterPro" id="IPR011045">
    <property type="entry name" value="N2O_reductase_N"/>
</dbReference>
<dbReference type="PANTHER" id="PTHR47197">
    <property type="entry name" value="PROTEIN NIRF"/>
    <property type="match status" value="1"/>
</dbReference>
<evidence type="ECO:0000256" key="1">
    <source>
        <dbReference type="ARBA" id="ARBA00022729"/>
    </source>
</evidence>
<feature type="non-terminal residue" evidence="4">
    <location>
        <position position="1"/>
    </location>
</feature>
<dbReference type="Proteomes" id="UP000242219">
    <property type="component" value="Unassembled WGS sequence"/>
</dbReference>
<dbReference type="InterPro" id="IPR051200">
    <property type="entry name" value="Host-pathogen_enzymatic-act"/>
</dbReference>
<organism evidence="4 5">
    <name type="scientific">Candidatus Brocadia sapporoensis</name>
    <dbReference type="NCBI Taxonomy" id="392547"/>
    <lineage>
        <taxon>Bacteria</taxon>
        <taxon>Pseudomonadati</taxon>
        <taxon>Planctomycetota</taxon>
        <taxon>Candidatus Brocadiia</taxon>
        <taxon>Candidatus Brocadiales</taxon>
        <taxon>Candidatus Brocadiaceae</taxon>
        <taxon>Candidatus Brocadia</taxon>
    </lineage>
</organism>
<evidence type="ECO:0000259" key="3">
    <source>
        <dbReference type="Pfam" id="PF21783"/>
    </source>
</evidence>
<keyword evidence="2" id="KW-1133">Transmembrane helix</keyword>
<evidence type="ECO:0000313" key="5">
    <source>
        <dbReference type="Proteomes" id="UP000242219"/>
    </source>
</evidence>
<protein>
    <recommendedName>
        <fullName evidence="3">YNCE-like beta-propeller domain-containing protein</fullName>
    </recommendedName>
</protein>
<dbReference type="RefSeq" id="WP_080325083.1">
    <property type="nucleotide sequence ID" value="NZ_MJUW02000123.1"/>
</dbReference>
<dbReference type="PANTHER" id="PTHR47197:SF3">
    <property type="entry name" value="DIHYDRO-HEME D1 DEHYDROGENASE"/>
    <property type="match status" value="1"/>
</dbReference>
<comment type="caution">
    <text evidence="4">The sequence shown here is derived from an EMBL/GenBank/DDBJ whole genome shotgun (WGS) entry which is preliminary data.</text>
</comment>
<dbReference type="Gene3D" id="2.130.10.10">
    <property type="entry name" value="YVTN repeat-like/Quinoprotein amine dehydrogenase"/>
    <property type="match status" value="1"/>
</dbReference>
<feature type="transmembrane region" description="Helical" evidence="2">
    <location>
        <begin position="12"/>
        <end position="34"/>
    </location>
</feature>
<sequence>IRREGRAMKGRGWIGAVVLGLVMAGGGVASGGFIQGTHVKTDMPSPFFITTSPDGGMLYICNQSGHSVTFVDAKTQKVVGEVAVGVQPEAAAPTPDNAFLYVCNAESDSVSIIDMARKQVVKEIKVGDWPSGVKISKDGKTAYVACSGCMWNTIDVIDTGRMEKVRSIYTSDYGPRTLDMSPDGKTIAVVCDTVGSINRSVNFIDLATGKVTEKRVIRDSSNLRDIVYTPDGQYVVVTYQSPKNWLPVCEAENGQVFTNNIAVLETKPGGKVARLPLDDLNNYSGDPYGLAMDPKGRYLYVGIRGMHRVTILDMNKVLGIVRGNSQEELDYLRDDLGLARDYLVARVPTGLGPSSVCLSPDGKICYAANYFSNNVSVIRTPVD</sequence>
<dbReference type="InterPro" id="IPR015943">
    <property type="entry name" value="WD40/YVTN_repeat-like_dom_sf"/>
</dbReference>
<accession>A0A1V6LWI7</accession>
<name>A0A1V6LWI7_9BACT</name>
<keyword evidence="1" id="KW-0732">Signal</keyword>
<dbReference type="AlphaFoldDB" id="A0A1V6LWI7"/>
<dbReference type="Pfam" id="PF21783">
    <property type="entry name" value="YNCE"/>
    <property type="match status" value="1"/>
</dbReference>
<keyword evidence="2" id="KW-0812">Transmembrane</keyword>
<dbReference type="NCBIfam" id="TIGR02276">
    <property type="entry name" value="beta_rpt_yvtn"/>
    <property type="match status" value="1"/>
</dbReference>
<keyword evidence="2" id="KW-0472">Membrane</keyword>
<feature type="domain" description="YNCE-like beta-propeller" evidence="3">
    <location>
        <begin position="54"/>
        <end position="215"/>
    </location>
</feature>
<keyword evidence="5" id="KW-1185">Reference proteome</keyword>
<dbReference type="InterPro" id="IPR011964">
    <property type="entry name" value="YVTN_b-propeller_repeat"/>
</dbReference>
<evidence type="ECO:0000313" key="4">
    <source>
        <dbReference type="EMBL" id="OQD44554.1"/>
    </source>
</evidence>
<gene>
    <name evidence="4" type="ORF">BIY37_13100</name>
</gene>